<organism evidence="2 3">
    <name type="scientific">Chromatocurvus halotolerans</name>
    <dbReference type="NCBI Taxonomy" id="1132028"/>
    <lineage>
        <taxon>Bacteria</taxon>
        <taxon>Pseudomonadati</taxon>
        <taxon>Pseudomonadota</taxon>
        <taxon>Gammaproteobacteria</taxon>
        <taxon>Cellvibrionales</taxon>
        <taxon>Halieaceae</taxon>
        <taxon>Chromatocurvus</taxon>
    </lineage>
</organism>
<protein>
    <submittedName>
        <fullName evidence="2">Uncharacterized protein DUF4340</fullName>
    </submittedName>
</protein>
<dbReference type="OrthoDB" id="5431982at2"/>
<comment type="caution">
    <text evidence="2">The sequence shown here is derived from an EMBL/GenBank/DDBJ whole genome shotgun (WGS) entry which is preliminary data.</text>
</comment>
<dbReference type="EMBL" id="SLWX01000009">
    <property type="protein sequence ID" value="TCO75395.1"/>
    <property type="molecule type" value="Genomic_DNA"/>
</dbReference>
<gene>
    <name evidence="2" type="ORF">EV688_109119</name>
</gene>
<proteinExistence type="predicted"/>
<evidence type="ECO:0000313" key="3">
    <source>
        <dbReference type="Proteomes" id="UP000294980"/>
    </source>
</evidence>
<dbReference type="Proteomes" id="UP000294980">
    <property type="component" value="Unassembled WGS sequence"/>
</dbReference>
<keyword evidence="3" id="KW-1185">Reference proteome</keyword>
<name>A0A4R2L825_9GAMM</name>
<dbReference type="InterPro" id="IPR025641">
    <property type="entry name" value="DUF4340"/>
</dbReference>
<feature type="domain" description="DUF4340" evidence="1">
    <location>
        <begin position="71"/>
        <end position="243"/>
    </location>
</feature>
<evidence type="ECO:0000313" key="2">
    <source>
        <dbReference type="EMBL" id="TCO75395.1"/>
    </source>
</evidence>
<dbReference type="Pfam" id="PF14238">
    <property type="entry name" value="DUF4340"/>
    <property type="match status" value="1"/>
</dbReference>
<sequence length="330" mass="36250">MTARLVALLALAACLQLSAVVFLHWPGSTRESDSLGSDTHLLPLAREDVTRITVADANGREISVLRQNGQWHIDNASLPAAKGVVDRLLDALTRSTGFPVARSDSARARFEVDDAHFQRRITLASGAVDLQMSGERQTMDAVTIYLGTSPGIRQVYARRGDSTAIQAITLSTFDVPATVDGWLEPRLLSLERIDRVRYGNSEWTKSDSSWISKDAAQPPGEQALEALQALEQSFRTLQVTGTAATIRADGAAETVTHQVTIRHDNRDLTLRLSSGSTAGENYIHRSDFDRWFALSRYDHDRLADALRILSAEIDAEKTTAETTRAIELPD</sequence>
<dbReference type="AlphaFoldDB" id="A0A4R2L825"/>
<dbReference type="RefSeq" id="WP_117318193.1">
    <property type="nucleotide sequence ID" value="NZ_QQSW01000011.1"/>
</dbReference>
<reference evidence="2 3" key="1">
    <citation type="submission" date="2019-03" db="EMBL/GenBank/DDBJ databases">
        <title>Genomic Encyclopedia of Type Strains, Phase IV (KMG-IV): sequencing the most valuable type-strain genomes for metagenomic binning, comparative biology and taxonomic classification.</title>
        <authorList>
            <person name="Goeker M."/>
        </authorList>
    </citation>
    <scope>NUCLEOTIDE SEQUENCE [LARGE SCALE GENOMIC DNA]</scope>
    <source>
        <strain evidence="2 3">DSM 23344</strain>
    </source>
</reference>
<accession>A0A4R2L825</accession>
<evidence type="ECO:0000259" key="1">
    <source>
        <dbReference type="Pfam" id="PF14238"/>
    </source>
</evidence>